<proteinExistence type="predicted"/>
<reference evidence="2" key="1">
    <citation type="submission" date="2017-03" db="EMBL/GenBank/DDBJ databases">
        <title>Phytopthora megakarya and P. palmivora, two closely related causual agents of cacao black pod achieved similar genome size and gene model numbers by different mechanisms.</title>
        <authorList>
            <person name="Ali S."/>
            <person name="Shao J."/>
            <person name="Larry D.J."/>
            <person name="Kronmiller B."/>
            <person name="Shen D."/>
            <person name="Strem M.D."/>
            <person name="Melnick R.L."/>
            <person name="Guiltinan M.J."/>
            <person name="Tyler B.M."/>
            <person name="Meinhardt L.W."/>
            <person name="Bailey B.A."/>
        </authorList>
    </citation>
    <scope>NUCLEOTIDE SEQUENCE [LARGE SCALE GENOMIC DNA]</scope>
    <source>
        <strain evidence="2">zdho120</strain>
    </source>
</reference>
<accession>A0A225VAG2</accession>
<dbReference type="AlphaFoldDB" id="A0A225VAG2"/>
<keyword evidence="2" id="KW-1185">Reference proteome</keyword>
<gene>
    <name evidence="1" type="ORF">PHMEG_00026592</name>
</gene>
<dbReference type="EMBL" id="NBNE01006511">
    <property type="protein sequence ID" value="OWZ01939.1"/>
    <property type="molecule type" value="Genomic_DNA"/>
</dbReference>
<dbReference type="OrthoDB" id="131396at2759"/>
<evidence type="ECO:0000313" key="2">
    <source>
        <dbReference type="Proteomes" id="UP000198211"/>
    </source>
</evidence>
<sequence length="295" mass="33757">MILCHDPTLVNTFFGVFFARLREKFWATHYVADVLKKYHWSDIGPVVLAALTENDDDTRVKAHPEYFMDLEVLIAKELSRGEAQLALVKLAVEKTEKLEDAVLSSPACLDEFWKLVVDCGEENVFVALFDRFKLIKPRLLGKTASIFSKLLNQVDLVDVKKAGMENIIDCRLKWLASQIRVLEKPFTWEMPAAEFPDNAQIETFLKSSDESMSTKGVVTFETDYGARDFASKYTYKRAPRHKNASFDMKASTDGTFVTISKTRGWYDEFLPGLPYLKKELQNLRDPTSDYIPIIN</sequence>
<protein>
    <submittedName>
        <fullName evidence="1">Uncharacterized protein</fullName>
    </submittedName>
</protein>
<evidence type="ECO:0000313" key="1">
    <source>
        <dbReference type="EMBL" id="OWZ01939.1"/>
    </source>
</evidence>
<name>A0A225VAG2_9STRA</name>
<organism evidence="1 2">
    <name type="scientific">Phytophthora megakarya</name>
    <dbReference type="NCBI Taxonomy" id="4795"/>
    <lineage>
        <taxon>Eukaryota</taxon>
        <taxon>Sar</taxon>
        <taxon>Stramenopiles</taxon>
        <taxon>Oomycota</taxon>
        <taxon>Peronosporomycetes</taxon>
        <taxon>Peronosporales</taxon>
        <taxon>Peronosporaceae</taxon>
        <taxon>Phytophthora</taxon>
    </lineage>
</organism>
<comment type="caution">
    <text evidence="1">The sequence shown here is derived from an EMBL/GenBank/DDBJ whole genome shotgun (WGS) entry which is preliminary data.</text>
</comment>
<dbReference type="Proteomes" id="UP000198211">
    <property type="component" value="Unassembled WGS sequence"/>
</dbReference>